<organism evidence="2 3">
    <name type="scientific">Coprobacter tertius</name>
    <dbReference type="NCBI Taxonomy" id="2944915"/>
    <lineage>
        <taxon>Bacteria</taxon>
        <taxon>Pseudomonadati</taxon>
        <taxon>Bacteroidota</taxon>
        <taxon>Bacteroidia</taxon>
        <taxon>Bacteroidales</taxon>
        <taxon>Barnesiellaceae</taxon>
        <taxon>Coprobacter</taxon>
    </lineage>
</organism>
<keyword evidence="2" id="KW-0255">Endonuclease</keyword>
<protein>
    <submittedName>
        <fullName evidence="2">Endonuclease NucS</fullName>
    </submittedName>
</protein>
<accession>A0ABT1MEJ5</accession>
<dbReference type="Proteomes" id="UP001205603">
    <property type="component" value="Unassembled WGS sequence"/>
</dbReference>
<dbReference type="InterPro" id="IPR011856">
    <property type="entry name" value="tRNA_endonuc-like_dom_sf"/>
</dbReference>
<evidence type="ECO:0000259" key="1">
    <source>
        <dbReference type="Pfam" id="PF01939"/>
    </source>
</evidence>
<gene>
    <name evidence="2" type="ORF">NMU02_01670</name>
</gene>
<comment type="caution">
    <text evidence="2">The sequence shown here is derived from an EMBL/GenBank/DDBJ whole genome shotgun (WGS) entry which is preliminary data.</text>
</comment>
<evidence type="ECO:0000313" key="3">
    <source>
        <dbReference type="Proteomes" id="UP001205603"/>
    </source>
</evidence>
<keyword evidence="2" id="KW-0378">Hydrolase</keyword>
<dbReference type="InterPro" id="IPR048301">
    <property type="entry name" value="NucS_C"/>
</dbReference>
<keyword evidence="3" id="KW-1185">Reference proteome</keyword>
<dbReference type="RefSeq" id="WP_255025381.1">
    <property type="nucleotide sequence ID" value="NZ_JANDHW010000001.1"/>
</dbReference>
<keyword evidence="2" id="KW-0540">Nuclease</keyword>
<dbReference type="Pfam" id="PF01939">
    <property type="entry name" value="NucS_C"/>
    <property type="match status" value="1"/>
</dbReference>
<evidence type="ECO:0000313" key="2">
    <source>
        <dbReference type="EMBL" id="MCP9610801.1"/>
    </source>
</evidence>
<proteinExistence type="predicted"/>
<name>A0ABT1MEJ5_9BACT</name>
<sequence length="509" mass="60138">MKKQEDIIRDYIAEHLELLDPNLKLIQKEYKLNNLYGSKGFIDILAIDIERNFVIIEIKHSDKAARETLNEINKYIGLIKQNYHAKESEIRCIIASVHWHELLAPFSEFVSQSKYHIEGVILNLDENDIPIKATRVKPIPTHEPREYAPYQIILEYNNKDDRDKIYPYVRSHIQKRGVSNFVLLKIENHKNPLVIYKYAILIGFETYTAEKYLELIKKVTSLEEEDWMIYSQEEDLSTLCDVFISTFDFHKFCDMLEIISFETFSQMITSAKWEVTNTEKSGIFNSDPRYDIDFLKTELSGISGYNQTIFIASSESENKHKMAEIRNTFRNVLQDMPEWEFHIDHILDDLEKNKDKFNMTIIIYNPLSLLLSFVKCFEEKTEKYMPYYSINVNFKSYDLIFNGFIVWNGKTPNLEYFSNLFRNSALNVFIEETFLNGKEKIMKNLELVYFNGCSIITNGQKIERGILDYSKKYNKDGEYVSLKAFFNKNTTLMNLLQYYTHTTIETNNY</sequence>
<dbReference type="Gene3D" id="3.40.1350.10">
    <property type="match status" value="1"/>
</dbReference>
<dbReference type="GO" id="GO:0004519">
    <property type="term" value="F:endonuclease activity"/>
    <property type="evidence" value="ECO:0007669"/>
    <property type="project" value="UniProtKB-KW"/>
</dbReference>
<feature type="domain" description="Endonuclease NucS C-terminal" evidence="1">
    <location>
        <begin position="6"/>
        <end position="96"/>
    </location>
</feature>
<reference evidence="2 3" key="1">
    <citation type="submission" date="2022-07" db="EMBL/GenBank/DDBJ databases">
        <title>Fecal culturing of patients with breast cancer.</title>
        <authorList>
            <person name="Teng N.M.Y."/>
            <person name="Kiu R."/>
            <person name="Evans R."/>
            <person name="Baker D.J."/>
            <person name="Zenner C."/>
            <person name="Robinson S.D."/>
            <person name="Hall L.J."/>
        </authorList>
    </citation>
    <scope>NUCLEOTIDE SEQUENCE [LARGE SCALE GENOMIC DNA]</scope>
    <source>
        <strain evidence="2 3">LH1063</strain>
    </source>
</reference>
<dbReference type="EMBL" id="JANDHW010000001">
    <property type="protein sequence ID" value="MCP9610801.1"/>
    <property type="molecule type" value="Genomic_DNA"/>
</dbReference>